<comment type="caution">
    <text evidence="1">The sequence shown here is derived from an EMBL/GenBank/DDBJ whole genome shotgun (WGS) entry which is preliminary data.</text>
</comment>
<sequence>MALNVERSTEDWQLACADHLHALRTRSTAQVVSDLAVDLYALRQQIHHAPDGDLPALCRTVATLACIQANATTRLGDHGAAIRWWHTARHAADASRDAALNVLIRAEEASCGLYGQRSPATVLYLVERAETIPAPSLKLLSAKALSMLGRHDDAIRAVCELSNRAEEDPGRDDRGFWTDADVYFTQSWVYSAAGKEHLAEAGRSDLMQSTSYWSTSENSPYRTNTRLHEAMGFVARGEVDRGLRCAAEALDSLPAALRHVFVRETGRMVLQAVPLGQWDRPAARDVRSLLAIEA</sequence>
<accession>A0ABW1CTE7</accession>
<protein>
    <recommendedName>
        <fullName evidence="3">XRE family transcriptional regulator</fullName>
    </recommendedName>
</protein>
<organism evidence="1 2">
    <name type="scientific">Nonomuraea insulae</name>
    <dbReference type="NCBI Taxonomy" id="1616787"/>
    <lineage>
        <taxon>Bacteria</taxon>
        <taxon>Bacillati</taxon>
        <taxon>Actinomycetota</taxon>
        <taxon>Actinomycetes</taxon>
        <taxon>Streptosporangiales</taxon>
        <taxon>Streptosporangiaceae</taxon>
        <taxon>Nonomuraea</taxon>
    </lineage>
</organism>
<evidence type="ECO:0008006" key="3">
    <source>
        <dbReference type="Google" id="ProtNLM"/>
    </source>
</evidence>
<name>A0ABW1CTE7_9ACTN</name>
<gene>
    <name evidence="1" type="ORF">ACFPZ3_33445</name>
</gene>
<reference evidence="2" key="1">
    <citation type="journal article" date="2019" name="Int. J. Syst. Evol. Microbiol.">
        <title>The Global Catalogue of Microorganisms (GCM) 10K type strain sequencing project: providing services to taxonomists for standard genome sequencing and annotation.</title>
        <authorList>
            <consortium name="The Broad Institute Genomics Platform"/>
            <consortium name="The Broad Institute Genome Sequencing Center for Infectious Disease"/>
            <person name="Wu L."/>
            <person name="Ma J."/>
        </authorList>
    </citation>
    <scope>NUCLEOTIDE SEQUENCE [LARGE SCALE GENOMIC DNA]</scope>
    <source>
        <strain evidence="2">CCUG 53903</strain>
    </source>
</reference>
<dbReference type="EMBL" id="JBHSPA010000041">
    <property type="protein sequence ID" value="MFC5828799.1"/>
    <property type="molecule type" value="Genomic_DNA"/>
</dbReference>
<proteinExistence type="predicted"/>
<dbReference type="Proteomes" id="UP001596058">
    <property type="component" value="Unassembled WGS sequence"/>
</dbReference>
<keyword evidence="2" id="KW-1185">Reference proteome</keyword>
<evidence type="ECO:0000313" key="1">
    <source>
        <dbReference type="EMBL" id="MFC5828799.1"/>
    </source>
</evidence>
<dbReference type="RefSeq" id="WP_379518298.1">
    <property type="nucleotide sequence ID" value="NZ_JBHSPA010000041.1"/>
</dbReference>
<evidence type="ECO:0000313" key="2">
    <source>
        <dbReference type="Proteomes" id="UP001596058"/>
    </source>
</evidence>